<dbReference type="Proteomes" id="UP000438885">
    <property type="component" value="Unassembled WGS sequence"/>
</dbReference>
<protein>
    <submittedName>
        <fullName evidence="1">Uncharacterized protein</fullName>
    </submittedName>
</protein>
<evidence type="ECO:0000313" key="2">
    <source>
        <dbReference type="Proteomes" id="UP000438885"/>
    </source>
</evidence>
<comment type="caution">
    <text evidence="1">The sequence shown here is derived from an EMBL/GenBank/DDBJ whole genome shotgun (WGS) entry which is preliminary data.</text>
</comment>
<gene>
    <name evidence="1" type="ORF">GEZ84_01035</name>
</gene>
<accession>A0A6I1TUD0</accession>
<sequence length="75" mass="8570">MPTISLTCDIKLTNEDALKIFNHQPSEKLQEILKSIESQDTTTLTENKLISKYLQLIALTIKNILQVSTLQDFCF</sequence>
<dbReference type="RefSeq" id="WP_153222943.1">
    <property type="nucleotide sequence ID" value="NZ_WIJP01000001.1"/>
</dbReference>
<reference evidence="1 2" key="1">
    <citation type="submission" date="2019-10" db="EMBL/GenBank/DDBJ databases">
        <title>Streptococcus mitis of the oral and urogenital tracts.</title>
        <authorList>
            <person name="Price T."/>
            <person name="Mores C.R."/>
            <person name="Putonti C."/>
            <person name="Wolfe A.J."/>
        </authorList>
    </citation>
    <scope>NUCLEOTIDE SEQUENCE [LARGE SCALE GENOMIC DNA]</scope>
    <source>
        <strain evidence="1 2">SM10</strain>
    </source>
</reference>
<proteinExistence type="predicted"/>
<dbReference type="AlphaFoldDB" id="A0A6I1TUD0"/>
<dbReference type="EMBL" id="WIJP01000001">
    <property type="protein sequence ID" value="MQQ28988.1"/>
    <property type="molecule type" value="Genomic_DNA"/>
</dbReference>
<evidence type="ECO:0000313" key="1">
    <source>
        <dbReference type="EMBL" id="MQQ28988.1"/>
    </source>
</evidence>
<name>A0A6I1TUD0_STRMT</name>
<organism evidence="1 2">
    <name type="scientific">Streptococcus mitis</name>
    <dbReference type="NCBI Taxonomy" id="28037"/>
    <lineage>
        <taxon>Bacteria</taxon>
        <taxon>Bacillati</taxon>
        <taxon>Bacillota</taxon>
        <taxon>Bacilli</taxon>
        <taxon>Lactobacillales</taxon>
        <taxon>Streptococcaceae</taxon>
        <taxon>Streptococcus</taxon>
        <taxon>Streptococcus mitis group</taxon>
    </lineage>
</organism>